<accession>A0ABQ3GUF8</accession>
<dbReference type="EMBL" id="BMZR01000003">
    <property type="protein sequence ID" value="GHD34127.1"/>
    <property type="molecule type" value="Genomic_DNA"/>
</dbReference>
<feature type="region of interest" description="Disordered" evidence="1">
    <location>
        <begin position="55"/>
        <end position="147"/>
    </location>
</feature>
<reference evidence="5" key="1">
    <citation type="journal article" date="2019" name="Int. J. Syst. Evol. Microbiol.">
        <title>The Global Catalogue of Microorganisms (GCM) 10K type strain sequencing project: providing services to taxonomists for standard genome sequencing and annotation.</title>
        <authorList>
            <consortium name="The Broad Institute Genomics Platform"/>
            <consortium name="The Broad Institute Genome Sequencing Center for Infectious Disease"/>
            <person name="Wu L."/>
            <person name="Ma J."/>
        </authorList>
    </citation>
    <scope>NUCLEOTIDE SEQUENCE [LARGE SCALE GENOMIC DNA]</scope>
    <source>
        <strain evidence="5">KCTC 42280</strain>
    </source>
</reference>
<dbReference type="Gene3D" id="3.30.1150.10">
    <property type="match status" value="1"/>
</dbReference>
<dbReference type="SUPFAM" id="SSF74653">
    <property type="entry name" value="TolA/TonB C-terminal domain"/>
    <property type="match status" value="1"/>
</dbReference>
<keyword evidence="2" id="KW-0472">Membrane</keyword>
<feature type="transmembrane region" description="Helical" evidence="2">
    <location>
        <begin position="12"/>
        <end position="31"/>
    </location>
</feature>
<feature type="compositionally biased region" description="Basic and acidic residues" evidence="1">
    <location>
        <begin position="64"/>
        <end position="73"/>
    </location>
</feature>
<gene>
    <name evidence="4" type="ORF">GCM10016272_19120</name>
</gene>
<protein>
    <recommendedName>
        <fullName evidence="3">TonB C-terminal domain-containing protein</fullName>
    </recommendedName>
</protein>
<sequence length="348" mass="38290">MILPNPFTRPLNAWVTIFVVALHGATVWAMMSIDTPKPPEIKNKPETIQLELITLASPPTNRPSTEHQSKPVSEKQPVSETQPIKPLEKVVASAQTSSAATLKAETKEAPIPSTANTDVAKKSPNLESNPENSLETPSSASPLTTVESRKIANVSDDTEQDLSAMIRAVTAQFNRDQARQKRELGKQINRKLAEQEQWRIQAANEAIANMLKLAAAQAEKQVTDQAAIDEKADKNDKVNKSDETATFLADYGSWLDKHEPTTSLPLLIWRSIDTELGDVFIVMLELHVNKEGYITEVQLLEPSGSPIIDAMATTQVRTGQLNPLQKDGKTVDAIVPMSLVYERPTFNN</sequence>
<feature type="domain" description="TonB C-terminal" evidence="3">
    <location>
        <begin position="254"/>
        <end position="348"/>
    </location>
</feature>
<dbReference type="Pfam" id="PF03544">
    <property type="entry name" value="TonB_C"/>
    <property type="match status" value="1"/>
</dbReference>
<name>A0ABQ3GUF8_9GAMM</name>
<comment type="caution">
    <text evidence="4">The sequence shown here is derived from an EMBL/GenBank/DDBJ whole genome shotgun (WGS) entry which is preliminary data.</text>
</comment>
<feature type="compositionally biased region" description="Polar residues" evidence="1">
    <location>
        <begin position="125"/>
        <end position="146"/>
    </location>
</feature>
<keyword evidence="5" id="KW-1185">Reference proteome</keyword>
<organism evidence="4 5">
    <name type="scientific">Psychrobacter glaciei</name>
    <dbReference type="NCBI Taxonomy" id="619771"/>
    <lineage>
        <taxon>Bacteria</taxon>
        <taxon>Pseudomonadati</taxon>
        <taxon>Pseudomonadota</taxon>
        <taxon>Gammaproteobacteria</taxon>
        <taxon>Moraxellales</taxon>
        <taxon>Moraxellaceae</taxon>
        <taxon>Psychrobacter</taxon>
    </lineage>
</organism>
<keyword evidence="2" id="KW-1133">Transmembrane helix</keyword>
<evidence type="ECO:0000259" key="3">
    <source>
        <dbReference type="PROSITE" id="PS52015"/>
    </source>
</evidence>
<evidence type="ECO:0000313" key="5">
    <source>
        <dbReference type="Proteomes" id="UP000610203"/>
    </source>
</evidence>
<dbReference type="InterPro" id="IPR037682">
    <property type="entry name" value="TonB_C"/>
</dbReference>
<dbReference type="PROSITE" id="PS52015">
    <property type="entry name" value="TONB_CTD"/>
    <property type="match status" value="1"/>
</dbReference>
<evidence type="ECO:0000256" key="2">
    <source>
        <dbReference type="SAM" id="Phobius"/>
    </source>
</evidence>
<dbReference type="Proteomes" id="UP000610203">
    <property type="component" value="Unassembled WGS sequence"/>
</dbReference>
<evidence type="ECO:0000256" key="1">
    <source>
        <dbReference type="SAM" id="MobiDB-lite"/>
    </source>
</evidence>
<proteinExistence type="predicted"/>
<evidence type="ECO:0000313" key="4">
    <source>
        <dbReference type="EMBL" id="GHD34127.1"/>
    </source>
</evidence>
<keyword evidence="2" id="KW-0812">Transmembrane</keyword>
<feature type="compositionally biased region" description="Low complexity" evidence="1">
    <location>
        <begin position="92"/>
        <end position="101"/>
    </location>
</feature>